<dbReference type="Proteomes" id="UP000255207">
    <property type="component" value="Unassembled WGS sequence"/>
</dbReference>
<organism evidence="2 3">
    <name type="scientific">Bosea caraganae</name>
    <dbReference type="NCBI Taxonomy" id="2763117"/>
    <lineage>
        <taxon>Bacteria</taxon>
        <taxon>Pseudomonadati</taxon>
        <taxon>Pseudomonadota</taxon>
        <taxon>Alphaproteobacteria</taxon>
        <taxon>Hyphomicrobiales</taxon>
        <taxon>Boseaceae</taxon>
        <taxon>Bosea</taxon>
    </lineage>
</organism>
<dbReference type="RefSeq" id="WP_114830443.1">
    <property type="nucleotide sequence ID" value="NZ_QQTO01000012.1"/>
</dbReference>
<proteinExistence type="predicted"/>
<sequence>MAYTDELEPLLTLEHELRQKIALRIAEESGQKGGAAPSEDQMSAADQAIEAWSEEVDYEQDPRAFRPLTPLQTMLADHNEICERIMDIRDRRLS</sequence>
<dbReference type="OrthoDB" id="8163465at2"/>
<keyword evidence="3" id="KW-1185">Reference proteome</keyword>
<dbReference type="AlphaFoldDB" id="A0A370L363"/>
<evidence type="ECO:0000313" key="3">
    <source>
        <dbReference type="Proteomes" id="UP000255207"/>
    </source>
</evidence>
<feature type="region of interest" description="Disordered" evidence="1">
    <location>
        <begin position="28"/>
        <end position="47"/>
    </location>
</feature>
<reference evidence="3" key="1">
    <citation type="submission" date="2018-07" db="EMBL/GenBank/DDBJ databases">
        <authorList>
            <person name="Safronova V.I."/>
            <person name="Chirak E.R."/>
            <person name="Sazanova A.L."/>
        </authorList>
    </citation>
    <scope>NUCLEOTIDE SEQUENCE [LARGE SCALE GENOMIC DNA]</scope>
    <source>
        <strain evidence="3">RCAM04685</strain>
    </source>
</reference>
<evidence type="ECO:0000313" key="2">
    <source>
        <dbReference type="EMBL" id="RDJ22833.1"/>
    </source>
</evidence>
<gene>
    <name evidence="2" type="ORF">DWE98_16795</name>
</gene>
<name>A0A370L363_9HYPH</name>
<evidence type="ECO:0000256" key="1">
    <source>
        <dbReference type="SAM" id="MobiDB-lite"/>
    </source>
</evidence>
<comment type="caution">
    <text evidence="2">The sequence shown here is derived from an EMBL/GenBank/DDBJ whole genome shotgun (WGS) entry which is preliminary data.</text>
</comment>
<protein>
    <submittedName>
        <fullName evidence="2">Uncharacterized protein</fullName>
    </submittedName>
</protein>
<accession>A0A370L363</accession>
<dbReference type="EMBL" id="QQTP01000009">
    <property type="protein sequence ID" value="RDJ22833.1"/>
    <property type="molecule type" value="Genomic_DNA"/>
</dbReference>